<feature type="non-terminal residue" evidence="1">
    <location>
        <position position="76"/>
    </location>
</feature>
<organism evidence="1 2">
    <name type="scientific">Phytophthora fragariae</name>
    <dbReference type="NCBI Taxonomy" id="53985"/>
    <lineage>
        <taxon>Eukaryota</taxon>
        <taxon>Sar</taxon>
        <taxon>Stramenopiles</taxon>
        <taxon>Oomycota</taxon>
        <taxon>Peronosporomycetes</taxon>
        <taxon>Peronosporales</taxon>
        <taxon>Peronosporaceae</taxon>
        <taxon>Phytophthora</taxon>
    </lineage>
</organism>
<protein>
    <submittedName>
        <fullName evidence="1">Uncharacterized protein</fullName>
    </submittedName>
</protein>
<dbReference type="Proteomes" id="UP000440732">
    <property type="component" value="Unassembled WGS sequence"/>
</dbReference>
<evidence type="ECO:0000313" key="1">
    <source>
        <dbReference type="EMBL" id="KAE9143332.1"/>
    </source>
</evidence>
<dbReference type="PROSITE" id="PS51257">
    <property type="entry name" value="PROKAR_LIPOPROTEIN"/>
    <property type="match status" value="1"/>
</dbReference>
<dbReference type="EMBL" id="QXGA01000626">
    <property type="protein sequence ID" value="KAE9143332.1"/>
    <property type="molecule type" value="Genomic_DNA"/>
</dbReference>
<name>A0A6A3TWX8_9STRA</name>
<proteinExistence type="predicted"/>
<reference evidence="1 2" key="1">
    <citation type="submission" date="2018-08" db="EMBL/GenBank/DDBJ databases">
        <title>Genomic investigation of the strawberry pathogen Phytophthora fragariae indicates pathogenicity is determined by transcriptional variation in three key races.</title>
        <authorList>
            <person name="Adams T.M."/>
            <person name="Armitage A.D."/>
            <person name="Sobczyk M.K."/>
            <person name="Bates H.J."/>
            <person name="Dunwell J.M."/>
            <person name="Nellist C.F."/>
            <person name="Harrison R.J."/>
        </authorList>
    </citation>
    <scope>NUCLEOTIDE SEQUENCE [LARGE SCALE GENOMIC DNA]</scope>
    <source>
        <strain evidence="1 2">NOV-5</strain>
    </source>
</reference>
<dbReference type="AlphaFoldDB" id="A0A6A3TWX8"/>
<evidence type="ECO:0000313" key="2">
    <source>
        <dbReference type="Proteomes" id="UP000440732"/>
    </source>
</evidence>
<accession>A0A6A3TWX8</accession>
<comment type="caution">
    <text evidence="1">The sequence shown here is derived from an EMBL/GenBank/DDBJ whole genome shotgun (WGS) entry which is preliminary data.</text>
</comment>
<sequence length="76" mass="8497">MPVVHDRYRVIRELSSTLYGWVFACEDMQGRLGPAPPATAIAPVAIKQVSLERIAAFMRDHPQDGHTPDNPIVEKE</sequence>
<gene>
    <name evidence="1" type="ORF">PF006_g11620</name>
</gene>